<proteinExistence type="predicted"/>
<dbReference type="AlphaFoldDB" id="A0A6C0LY89"/>
<dbReference type="Gene3D" id="3.40.50.300">
    <property type="entry name" value="P-loop containing nucleotide triphosphate hydrolases"/>
    <property type="match status" value="1"/>
</dbReference>
<reference evidence="2" key="1">
    <citation type="journal article" date="2020" name="Nature">
        <title>Giant virus diversity and host interactions through global metagenomics.</title>
        <authorList>
            <person name="Schulz F."/>
            <person name="Roux S."/>
            <person name="Paez-Espino D."/>
            <person name="Jungbluth S."/>
            <person name="Walsh D.A."/>
            <person name="Denef V.J."/>
            <person name="McMahon K.D."/>
            <person name="Konstantinidis K.T."/>
            <person name="Eloe-Fadrosh E.A."/>
            <person name="Kyrpides N.C."/>
            <person name="Woyke T."/>
        </authorList>
    </citation>
    <scope>NUCLEOTIDE SEQUENCE</scope>
    <source>
        <strain evidence="2">GVMAG-S-1016713-123</strain>
    </source>
</reference>
<evidence type="ECO:0000259" key="1">
    <source>
        <dbReference type="Pfam" id="PF01712"/>
    </source>
</evidence>
<dbReference type="PIRSF" id="PIRSF000705">
    <property type="entry name" value="DNK"/>
    <property type="match status" value="1"/>
</dbReference>
<dbReference type="GO" id="GO:0019136">
    <property type="term" value="F:deoxynucleoside kinase activity"/>
    <property type="evidence" value="ECO:0007669"/>
    <property type="project" value="InterPro"/>
</dbReference>
<dbReference type="InterPro" id="IPR027417">
    <property type="entry name" value="P-loop_NTPase"/>
</dbReference>
<protein>
    <recommendedName>
        <fullName evidence="1">Deoxynucleoside kinase domain-containing protein</fullName>
    </recommendedName>
</protein>
<accession>A0A6C0LY89</accession>
<dbReference type="InterPro" id="IPR050566">
    <property type="entry name" value="Deoxyribonucleoside_kinase"/>
</dbReference>
<organism evidence="2">
    <name type="scientific">viral metagenome</name>
    <dbReference type="NCBI Taxonomy" id="1070528"/>
    <lineage>
        <taxon>unclassified sequences</taxon>
        <taxon>metagenomes</taxon>
        <taxon>organismal metagenomes</taxon>
    </lineage>
</organism>
<dbReference type="GO" id="GO:0005524">
    <property type="term" value="F:ATP binding"/>
    <property type="evidence" value="ECO:0007669"/>
    <property type="project" value="InterPro"/>
</dbReference>
<dbReference type="InterPro" id="IPR002624">
    <property type="entry name" value="DCK/DGK"/>
</dbReference>
<evidence type="ECO:0000313" key="2">
    <source>
        <dbReference type="EMBL" id="QHU34212.1"/>
    </source>
</evidence>
<dbReference type="PANTHER" id="PTHR10513">
    <property type="entry name" value="DEOXYNUCLEOSIDE KINASE"/>
    <property type="match status" value="1"/>
</dbReference>
<feature type="domain" description="Deoxynucleoside kinase" evidence="1">
    <location>
        <begin position="8"/>
        <end position="223"/>
    </location>
</feature>
<dbReference type="GO" id="GO:0005737">
    <property type="term" value="C:cytoplasm"/>
    <property type="evidence" value="ECO:0007669"/>
    <property type="project" value="TreeGrafter"/>
</dbReference>
<dbReference type="Pfam" id="PF01712">
    <property type="entry name" value="dNK"/>
    <property type="match status" value="1"/>
</dbReference>
<name>A0A6C0LY89_9ZZZZ</name>
<dbReference type="PANTHER" id="PTHR10513:SF35">
    <property type="entry name" value="DEOXYADENOSINE KINASE"/>
    <property type="match status" value="1"/>
</dbReference>
<dbReference type="EMBL" id="MN740568">
    <property type="protein sequence ID" value="QHU34212.1"/>
    <property type="molecule type" value="Genomic_DNA"/>
</dbReference>
<dbReference type="SUPFAM" id="SSF52540">
    <property type="entry name" value="P-loop containing nucleoside triphosphate hydrolases"/>
    <property type="match status" value="1"/>
</dbReference>
<sequence>MNSIEIVSLEGNIGSGKSTFLKRLETHFLDAGYSHVIFVDEPVDEWSEITDKKGETILQKFYSKPVTYSFPFQMMAFITRYRGLRLAVQKAQAIIDSTTSMKHFRFVKPIIVTERCLYTDKYVFAQMLYDDNKIEDINFTIYNKWFEEFATEFPIQKIIYMDTNPELCNNRICKRSRSGESNVPLAYLESCNNYHTIMLQKMITSGVKFHKLDGNQNMEDDTMYDTMLNSALTFIMN</sequence>
<dbReference type="InterPro" id="IPR031314">
    <property type="entry name" value="DNK_dom"/>
</dbReference>